<dbReference type="EMBL" id="VXRY01000083">
    <property type="protein sequence ID" value="MXY32888.1"/>
    <property type="molecule type" value="Genomic_DNA"/>
</dbReference>
<name>A0A6B0XWG0_9RHOB</name>
<dbReference type="GO" id="GO:0005829">
    <property type="term" value="C:cytosol"/>
    <property type="evidence" value="ECO:0007669"/>
    <property type="project" value="TreeGrafter"/>
</dbReference>
<reference evidence="5" key="1">
    <citation type="submission" date="2019-09" db="EMBL/GenBank/DDBJ databases">
        <title>Characterisation of the sponge microbiome using genome-centric metagenomics.</title>
        <authorList>
            <person name="Engelberts J.P."/>
            <person name="Robbins S.J."/>
            <person name="De Goeij J.M."/>
            <person name="Aranda M."/>
            <person name="Bell S.C."/>
            <person name="Webster N.S."/>
        </authorList>
    </citation>
    <scope>NUCLEOTIDE SEQUENCE</scope>
    <source>
        <strain evidence="5">SB0664_bin_43</strain>
    </source>
</reference>
<evidence type="ECO:0000259" key="2">
    <source>
        <dbReference type="Pfam" id="PF01523"/>
    </source>
</evidence>
<dbReference type="InterPro" id="IPR047657">
    <property type="entry name" value="PmbA"/>
</dbReference>
<sequence>MTSLAKLTDSLLHAATRAGAETADAIAIKGRSVSIEVRDRALEHAESAESVEIGLRVLLGQRQASVASSDASSEAIAEMAERAVDMATVAPEDPHVGLADPDQLARNWDLDALDLVDGADMPAPAELERTALRVEAAALTHQGISQVDVAAASSSRSAFHLAATNGFSGGWERTSHSAYCVAISGEGLEMERDHCSESRVHRSDLPAAEDIGHRAAERALARAGARKPETGAFPVLYDERVASSLIGHLLQAANGAAVARGSSWLRDKLRERVLPDELSITEDPHRRRVSGSRTFDAEGLPTRTRRIVEDGVLNGWTLDLATARKLGMESTANASRGTASPPSPSITNIVLTEGCDSRDDLVRDMGDGLMVTSLMGTSINPTTGDYSRGASGFWIENGEIAYPVNECTIAGNLHDMLRTIRPANDARHHLRRVVPSLLVEGMTVAGK</sequence>
<feature type="domain" description="Metalloprotease TldD/E N-terminal" evidence="2">
    <location>
        <begin position="23"/>
        <end position="87"/>
    </location>
</feature>
<evidence type="ECO:0000259" key="4">
    <source>
        <dbReference type="Pfam" id="PF19290"/>
    </source>
</evidence>
<evidence type="ECO:0000256" key="1">
    <source>
        <dbReference type="ARBA" id="ARBA00005836"/>
    </source>
</evidence>
<dbReference type="InterPro" id="IPR045570">
    <property type="entry name" value="Metalloprtase-TldD/E_cen_dom"/>
</dbReference>
<feature type="domain" description="Metalloprotease TldD/E central" evidence="4">
    <location>
        <begin position="124"/>
        <end position="222"/>
    </location>
</feature>
<dbReference type="InterPro" id="IPR036059">
    <property type="entry name" value="TldD/PmbA_sf"/>
</dbReference>
<accession>A0A6B0XWG0</accession>
<organism evidence="5">
    <name type="scientific">Boseongicola sp. SB0664_bin_43</name>
    <dbReference type="NCBI Taxonomy" id="2604844"/>
    <lineage>
        <taxon>Bacteria</taxon>
        <taxon>Pseudomonadati</taxon>
        <taxon>Pseudomonadota</taxon>
        <taxon>Alphaproteobacteria</taxon>
        <taxon>Rhodobacterales</taxon>
        <taxon>Paracoccaceae</taxon>
        <taxon>Boseongicola</taxon>
    </lineage>
</organism>
<dbReference type="SUPFAM" id="SSF111283">
    <property type="entry name" value="Putative modulator of DNA gyrase, PmbA/TldD"/>
    <property type="match status" value="1"/>
</dbReference>
<gene>
    <name evidence="5" type="ORF">F4Y60_02115</name>
</gene>
<dbReference type="PANTHER" id="PTHR43421:SF1">
    <property type="entry name" value="METALLOPROTEASE PMBA"/>
    <property type="match status" value="1"/>
</dbReference>
<feature type="domain" description="Metalloprotease TldD/E C-terminal" evidence="3">
    <location>
        <begin position="230"/>
        <end position="446"/>
    </location>
</feature>
<dbReference type="GO" id="GO:0008237">
    <property type="term" value="F:metallopeptidase activity"/>
    <property type="evidence" value="ECO:0007669"/>
    <property type="project" value="InterPro"/>
</dbReference>
<dbReference type="InterPro" id="IPR035068">
    <property type="entry name" value="TldD/PmbA_N"/>
</dbReference>
<dbReference type="GO" id="GO:0006508">
    <property type="term" value="P:proteolysis"/>
    <property type="evidence" value="ECO:0007669"/>
    <property type="project" value="InterPro"/>
</dbReference>
<evidence type="ECO:0000259" key="3">
    <source>
        <dbReference type="Pfam" id="PF19289"/>
    </source>
</evidence>
<dbReference type="PANTHER" id="PTHR43421">
    <property type="entry name" value="METALLOPROTEASE PMBA"/>
    <property type="match status" value="1"/>
</dbReference>
<proteinExistence type="inferred from homology"/>
<dbReference type="Gene3D" id="3.30.2290.10">
    <property type="entry name" value="PmbA/TldD superfamily"/>
    <property type="match status" value="1"/>
</dbReference>
<dbReference type="InterPro" id="IPR002510">
    <property type="entry name" value="Metalloprtase-TldD/E_N"/>
</dbReference>
<dbReference type="Pfam" id="PF19290">
    <property type="entry name" value="PmbA_TldD_2nd"/>
    <property type="match status" value="1"/>
</dbReference>
<protein>
    <submittedName>
        <fullName evidence="5">TldD/PmbA family protein</fullName>
    </submittedName>
</protein>
<dbReference type="Pfam" id="PF01523">
    <property type="entry name" value="PmbA_TldD_1st"/>
    <property type="match status" value="1"/>
</dbReference>
<comment type="caution">
    <text evidence="5">The sequence shown here is derived from an EMBL/GenBank/DDBJ whole genome shotgun (WGS) entry which is preliminary data.</text>
</comment>
<dbReference type="AlphaFoldDB" id="A0A6B0XWG0"/>
<evidence type="ECO:0000313" key="5">
    <source>
        <dbReference type="EMBL" id="MXY32888.1"/>
    </source>
</evidence>
<dbReference type="InterPro" id="IPR045569">
    <property type="entry name" value="Metalloprtase-TldD/E_C"/>
</dbReference>
<comment type="similarity">
    <text evidence="1">Belongs to the peptidase U62 family.</text>
</comment>
<dbReference type="Pfam" id="PF19289">
    <property type="entry name" value="PmbA_TldD_3rd"/>
    <property type="match status" value="1"/>
</dbReference>